<reference evidence="1 2" key="1">
    <citation type="submission" date="2019-02" db="EMBL/GenBank/DDBJ databases">
        <title>Deep-cultivation of Planctomycetes and their phenomic and genomic characterization uncovers novel biology.</title>
        <authorList>
            <person name="Wiegand S."/>
            <person name="Jogler M."/>
            <person name="Boedeker C."/>
            <person name="Pinto D."/>
            <person name="Vollmers J."/>
            <person name="Rivas-Marin E."/>
            <person name="Kohn T."/>
            <person name="Peeters S.H."/>
            <person name="Heuer A."/>
            <person name="Rast P."/>
            <person name="Oberbeckmann S."/>
            <person name="Bunk B."/>
            <person name="Jeske O."/>
            <person name="Meyerdierks A."/>
            <person name="Storesund J.E."/>
            <person name="Kallscheuer N."/>
            <person name="Luecker S."/>
            <person name="Lage O.M."/>
            <person name="Pohl T."/>
            <person name="Merkel B.J."/>
            <person name="Hornburger P."/>
            <person name="Mueller R.-W."/>
            <person name="Bruemmer F."/>
            <person name="Labrenz M."/>
            <person name="Spormann A.M."/>
            <person name="Op den Camp H."/>
            <person name="Overmann J."/>
            <person name="Amann R."/>
            <person name="Jetten M.S.M."/>
            <person name="Mascher T."/>
            <person name="Medema M.H."/>
            <person name="Devos D.P."/>
            <person name="Kaster A.-K."/>
            <person name="Ovreas L."/>
            <person name="Rohde M."/>
            <person name="Galperin M.Y."/>
            <person name="Jogler C."/>
        </authorList>
    </citation>
    <scope>NUCLEOTIDE SEQUENCE [LARGE SCALE GENOMIC DNA]</scope>
    <source>
        <strain evidence="1 2">Pla133</strain>
    </source>
</reference>
<keyword evidence="2" id="KW-1185">Reference proteome</keyword>
<name>A0A518BH10_9BACT</name>
<dbReference type="AlphaFoldDB" id="A0A518BH10"/>
<dbReference type="Proteomes" id="UP000316921">
    <property type="component" value="Chromosome"/>
</dbReference>
<dbReference type="KEGG" id="pbap:Pla133_13210"/>
<accession>A0A518BH10</accession>
<organism evidence="1 2">
    <name type="scientific">Engelhardtia mirabilis</name>
    <dbReference type="NCBI Taxonomy" id="2528011"/>
    <lineage>
        <taxon>Bacteria</taxon>
        <taxon>Pseudomonadati</taxon>
        <taxon>Planctomycetota</taxon>
        <taxon>Planctomycetia</taxon>
        <taxon>Planctomycetia incertae sedis</taxon>
        <taxon>Engelhardtia</taxon>
    </lineage>
</organism>
<protein>
    <recommendedName>
        <fullName evidence="3">Nucleotidyl transferase AbiEii toxin, Type IV TA system</fullName>
    </recommendedName>
</protein>
<dbReference type="RefSeq" id="WP_419192186.1">
    <property type="nucleotide sequence ID" value="NZ_CP036287.1"/>
</dbReference>
<dbReference type="Pfam" id="PF08843">
    <property type="entry name" value="AbiEii"/>
    <property type="match status" value="1"/>
</dbReference>
<proteinExistence type="predicted"/>
<evidence type="ECO:0000313" key="2">
    <source>
        <dbReference type="Proteomes" id="UP000316921"/>
    </source>
</evidence>
<gene>
    <name evidence="1" type="ORF">Pla133_13210</name>
</gene>
<evidence type="ECO:0008006" key="3">
    <source>
        <dbReference type="Google" id="ProtNLM"/>
    </source>
</evidence>
<dbReference type="InterPro" id="IPR014942">
    <property type="entry name" value="AbiEii"/>
</dbReference>
<dbReference type="EMBL" id="CP036287">
    <property type="protein sequence ID" value="QDU66255.1"/>
    <property type="molecule type" value="Genomic_DNA"/>
</dbReference>
<evidence type="ECO:0000313" key="1">
    <source>
        <dbReference type="EMBL" id="QDU66255.1"/>
    </source>
</evidence>
<sequence>MTSGSGDPRAIHRALLARARQEGADFNALCVQFAIERLLYRLARSDQAERFVLKGAMLFRAWTGDLHRPTKDVDLLGHGDPTPASMASAIRSIAATPVDPDGIGFDLSSIVAREIREAQSYGGIHVDLDAYLGEMRLVVRVDVGFGDAVIPAPKLVLMPAMLDHEPPRLRIYPPETVVAEKLEAICTLGLANSRMKDFYDLLIIGRRFDLDADTLGAAIHATFERRGTDLPLGRPTGLSPSFAADRLKISQWRGFLARLSISVAPGELAGVIEEVWAFVAAPIAKALGGSGPES</sequence>